<sequence>MAKQRKDIFINRAIQRLTMTGVNVLSFQQLNFAVGVFQGVALVIHRIIYHIGLQAWRETQSDADSFIVALTVSQNINDLNMTNIEIIDRHEYTGVVVGAVVSLLHAKIEVVSDFATLPEGGIIIPANPVFLGMSSAGLTTAGVIDAEIYFTFRELGDADYIELIQSRVQANV</sequence>
<protein>
    <submittedName>
        <fullName evidence="1">Uncharacterized protein</fullName>
    </submittedName>
</protein>
<dbReference type="AlphaFoldDB" id="A0A0F8Z107"/>
<gene>
    <name evidence="1" type="ORF">LCGC14_2753800</name>
</gene>
<name>A0A0F8Z107_9ZZZZ</name>
<proteinExistence type="predicted"/>
<reference evidence="1" key="1">
    <citation type="journal article" date="2015" name="Nature">
        <title>Complex archaea that bridge the gap between prokaryotes and eukaryotes.</title>
        <authorList>
            <person name="Spang A."/>
            <person name="Saw J.H."/>
            <person name="Jorgensen S.L."/>
            <person name="Zaremba-Niedzwiedzka K."/>
            <person name="Martijn J."/>
            <person name="Lind A.E."/>
            <person name="van Eijk R."/>
            <person name="Schleper C."/>
            <person name="Guy L."/>
            <person name="Ettema T.J."/>
        </authorList>
    </citation>
    <scope>NUCLEOTIDE SEQUENCE</scope>
</reference>
<accession>A0A0F8Z107</accession>
<organism evidence="1">
    <name type="scientific">marine sediment metagenome</name>
    <dbReference type="NCBI Taxonomy" id="412755"/>
    <lineage>
        <taxon>unclassified sequences</taxon>
        <taxon>metagenomes</taxon>
        <taxon>ecological metagenomes</taxon>
    </lineage>
</organism>
<dbReference type="EMBL" id="LAZR01050427">
    <property type="protein sequence ID" value="KKK87382.1"/>
    <property type="molecule type" value="Genomic_DNA"/>
</dbReference>
<comment type="caution">
    <text evidence="1">The sequence shown here is derived from an EMBL/GenBank/DDBJ whole genome shotgun (WGS) entry which is preliminary data.</text>
</comment>
<evidence type="ECO:0000313" key="1">
    <source>
        <dbReference type="EMBL" id="KKK87382.1"/>
    </source>
</evidence>